<name>A0AAD1YC17_9CLOT</name>
<comment type="caution">
    <text evidence="1">The sequence shown here is derived from an EMBL/GenBank/DDBJ whole genome shotgun (WGS) entry which is preliminary data.</text>
</comment>
<reference evidence="1" key="1">
    <citation type="submission" date="2022-10" db="EMBL/GenBank/DDBJ databases">
        <authorList>
            <person name="Aires J."/>
            <person name="Mesa V."/>
        </authorList>
    </citation>
    <scope>NUCLEOTIDE SEQUENCE</scope>
    <source>
        <strain evidence="1">Clostridium neonatale JD116</strain>
    </source>
</reference>
<dbReference type="AlphaFoldDB" id="A0AAD1YC17"/>
<evidence type="ECO:0000313" key="1">
    <source>
        <dbReference type="EMBL" id="CAI3541392.1"/>
    </source>
</evidence>
<dbReference type="EMBL" id="CAMTCP010000030">
    <property type="protein sequence ID" value="CAI3541392.1"/>
    <property type="molecule type" value="Genomic_DNA"/>
</dbReference>
<evidence type="ECO:0000313" key="2">
    <source>
        <dbReference type="Proteomes" id="UP001189143"/>
    </source>
</evidence>
<dbReference type="Proteomes" id="UP001189143">
    <property type="component" value="Unassembled WGS sequence"/>
</dbReference>
<proteinExistence type="predicted"/>
<dbReference type="RefSeq" id="WP_230139856.1">
    <property type="nucleotide sequence ID" value="NZ_CAMRXC010000051.1"/>
</dbReference>
<sequence length="59" mass="7053">MKNEEKTYLEVKDVMEIMGIKQTKAYQIIRALNKELNDKGYITVAGKVPRKYFKEKYYC</sequence>
<accession>A0AAD1YC17</accession>
<protein>
    <submittedName>
        <fullName evidence="1">Transcriptional regulator</fullName>
    </submittedName>
</protein>
<organism evidence="1 2">
    <name type="scientific">Clostridium neonatale</name>
    <dbReference type="NCBI Taxonomy" id="137838"/>
    <lineage>
        <taxon>Bacteria</taxon>
        <taxon>Bacillati</taxon>
        <taxon>Bacillota</taxon>
        <taxon>Clostridia</taxon>
        <taxon>Eubacteriales</taxon>
        <taxon>Clostridiaceae</taxon>
        <taxon>Clostridium</taxon>
    </lineage>
</organism>
<gene>
    <name evidence="1" type="ORF">CNEO2_1270006</name>
</gene>